<feature type="region of interest" description="Disordered" evidence="1">
    <location>
        <begin position="34"/>
        <end position="53"/>
    </location>
</feature>
<keyword evidence="2" id="KW-0812">Transmembrane</keyword>
<protein>
    <submittedName>
        <fullName evidence="3">Uncharacterized protein</fullName>
    </submittedName>
</protein>
<keyword evidence="4" id="KW-1185">Reference proteome</keyword>
<gene>
    <name evidence="3" type="ORF">POM88_024063</name>
</gene>
<feature type="transmembrane region" description="Helical" evidence="2">
    <location>
        <begin position="6"/>
        <end position="24"/>
    </location>
</feature>
<accession>A0AAD8MWJ1</accession>
<keyword evidence="2" id="KW-0472">Membrane</keyword>
<evidence type="ECO:0000313" key="4">
    <source>
        <dbReference type="Proteomes" id="UP001237642"/>
    </source>
</evidence>
<evidence type="ECO:0000313" key="3">
    <source>
        <dbReference type="EMBL" id="KAK1386328.1"/>
    </source>
</evidence>
<proteinExistence type="predicted"/>
<dbReference type="Proteomes" id="UP001237642">
    <property type="component" value="Unassembled WGS sequence"/>
</dbReference>
<comment type="caution">
    <text evidence="3">The sequence shown here is derived from an EMBL/GenBank/DDBJ whole genome shotgun (WGS) entry which is preliminary data.</text>
</comment>
<reference evidence="3" key="1">
    <citation type="submission" date="2023-02" db="EMBL/GenBank/DDBJ databases">
        <title>Genome of toxic invasive species Heracleum sosnowskyi carries increased number of genes despite the absence of recent whole-genome duplications.</title>
        <authorList>
            <person name="Schelkunov M."/>
            <person name="Shtratnikova V."/>
            <person name="Makarenko M."/>
            <person name="Klepikova A."/>
            <person name="Omelchenko D."/>
            <person name="Novikova G."/>
            <person name="Obukhova E."/>
            <person name="Bogdanov V."/>
            <person name="Penin A."/>
            <person name="Logacheva M."/>
        </authorList>
    </citation>
    <scope>NUCLEOTIDE SEQUENCE</scope>
    <source>
        <strain evidence="3">Hsosn_3</strain>
        <tissue evidence="3">Leaf</tissue>
    </source>
</reference>
<organism evidence="3 4">
    <name type="scientific">Heracleum sosnowskyi</name>
    <dbReference type="NCBI Taxonomy" id="360622"/>
    <lineage>
        <taxon>Eukaryota</taxon>
        <taxon>Viridiplantae</taxon>
        <taxon>Streptophyta</taxon>
        <taxon>Embryophyta</taxon>
        <taxon>Tracheophyta</taxon>
        <taxon>Spermatophyta</taxon>
        <taxon>Magnoliopsida</taxon>
        <taxon>eudicotyledons</taxon>
        <taxon>Gunneridae</taxon>
        <taxon>Pentapetalae</taxon>
        <taxon>asterids</taxon>
        <taxon>campanulids</taxon>
        <taxon>Apiales</taxon>
        <taxon>Apiaceae</taxon>
        <taxon>Apioideae</taxon>
        <taxon>apioid superclade</taxon>
        <taxon>Tordylieae</taxon>
        <taxon>Tordyliinae</taxon>
        <taxon>Heracleum</taxon>
    </lineage>
</organism>
<keyword evidence="2" id="KW-1133">Transmembrane helix</keyword>
<dbReference type="EMBL" id="JAUIZM010000005">
    <property type="protein sequence ID" value="KAK1386328.1"/>
    <property type="molecule type" value="Genomic_DNA"/>
</dbReference>
<reference evidence="3" key="2">
    <citation type="submission" date="2023-05" db="EMBL/GenBank/DDBJ databases">
        <authorList>
            <person name="Schelkunov M.I."/>
        </authorList>
    </citation>
    <scope>NUCLEOTIDE SEQUENCE</scope>
    <source>
        <strain evidence="3">Hsosn_3</strain>
        <tissue evidence="3">Leaf</tissue>
    </source>
</reference>
<sequence length="121" mass="12314">MERVGYKLLVVVSVLVMISGWEGVGGRKMTMKKKLGEQVDEPEDYSGSFSGTLPGPFTGTYQSPGYTVDFPSPGLTTGTLPSPSLGSGSPTLCGFPGVMCSPPTTPVKPAAASLGGGTVSP</sequence>
<name>A0AAD8MWJ1_9APIA</name>
<evidence type="ECO:0000256" key="1">
    <source>
        <dbReference type="SAM" id="MobiDB-lite"/>
    </source>
</evidence>
<dbReference type="AlphaFoldDB" id="A0AAD8MWJ1"/>
<evidence type="ECO:0000256" key="2">
    <source>
        <dbReference type="SAM" id="Phobius"/>
    </source>
</evidence>